<dbReference type="Gene3D" id="3.90.1150.10">
    <property type="entry name" value="Aspartate Aminotransferase, domain 1"/>
    <property type="match status" value="1"/>
</dbReference>
<evidence type="ECO:0000256" key="10">
    <source>
        <dbReference type="HAMAP-Rule" id="MF_00051"/>
    </source>
</evidence>
<feature type="binding site" evidence="10">
    <location>
        <position position="166"/>
    </location>
    <ligand>
        <name>(6S)-5,6,7,8-tetrahydrofolate</name>
        <dbReference type="ChEBI" id="CHEBI:57453"/>
    </ligand>
</feature>
<feature type="compositionally biased region" description="Basic and acidic residues" evidence="12">
    <location>
        <begin position="1"/>
        <end position="22"/>
    </location>
</feature>
<feature type="binding site" evidence="10">
    <location>
        <position position="290"/>
    </location>
    <ligand>
        <name>(6S)-5,6,7,8-tetrahydrofolate</name>
        <dbReference type="ChEBI" id="CHEBI:57453"/>
    </ligand>
</feature>
<dbReference type="Pfam" id="PF00464">
    <property type="entry name" value="SHMT"/>
    <property type="match status" value="1"/>
</dbReference>
<evidence type="ECO:0000256" key="11">
    <source>
        <dbReference type="PIRSR" id="PIRSR000412-50"/>
    </source>
</evidence>
<sequence length="459" mass="48833">MRGSRRDHEQPERPRGFDRRAVTGEPGSAGDPPGDPRAPRPCDDFYGPDFGMLRREDPEVAQVLLDEVERLRGGLQLVASENLASPAVIAALGSTLTNKYAEGYPGRRYYGGCEVVDRAERLAIDRAEALFGADHVNVQPHSGASANLAAYAALLRPGDTVLAMALAHGGHLTHGSPVNFSGRWFDVVAYGVRRDTETIDYDEVRDLALRHRPKMIICGAAAYPRLIDHAVFRCVADEVGAWLLVDAAHTIGLVAGGAVPSPVPYADVVTFTTHKTLRGPRGGGILCTGELAARIDRAVFPFTQSGPLMHAVAAKAVAFGEASRPEFRAYAEQVVVNSRALTGALAAQGMRPVSGGTDTHLALIDLRGLGVTGAQAERRCAEAGIILNRNAIPYDPEPPTTTSGIRVGTPCVTTQGMGVDEMEEIASLVARAVCRTGAITSVAERVTRLTRGHPAYPRG</sequence>
<dbReference type="GO" id="GO:0004372">
    <property type="term" value="F:glycine hydroxymethyltransferase activity"/>
    <property type="evidence" value="ECO:0007669"/>
    <property type="project" value="UniProtKB-UniRule"/>
</dbReference>
<keyword evidence="6 10" id="KW-0554">One-carbon metabolism</keyword>
<dbReference type="CDD" id="cd00378">
    <property type="entry name" value="SHMT"/>
    <property type="match status" value="1"/>
</dbReference>
<evidence type="ECO:0000256" key="2">
    <source>
        <dbReference type="ARBA" id="ARBA00004496"/>
    </source>
</evidence>
<comment type="caution">
    <text evidence="10">Lacks conserved residue(s) required for the propagation of feature annotation.</text>
</comment>
<comment type="subcellular location">
    <subcellularLocation>
        <location evidence="2 10">Cytoplasm</location>
    </subcellularLocation>
</comment>
<comment type="caution">
    <text evidence="14">The sequence shown here is derived from an EMBL/GenBank/DDBJ whole genome shotgun (WGS) entry which is preliminary data.</text>
</comment>
<dbReference type="Gene3D" id="3.40.640.10">
    <property type="entry name" value="Type I PLP-dependent aspartate aminotransferase-like (Major domain)"/>
    <property type="match status" value="1"/>
</dbReference>
<reference evidence="14" key="2">
    <citation type="submission" date="2020-09" db="EMBL/GenBank/DDBJ databases">
        <authorList>
            <person name="Sun Q."/>
            <person name="Ohkuma M."/>
        </authorList>
    </citation>
    <scope>NUCLEOTIDE SEQUENCE</scope>
    <source>
        <strain evidence="14">JCM 13064</strain>
    </source>
</reference>
<keyword evidence="7 10" id="KW-0808">Transferase</keyword>
<dbReference type="GO" id="GO:0030170">
    <property type="term" value="F:pyridoxal phosphate binding"/>
    <property type="evidence" value="ECO:0007669"/>
    <property type="project" value="UniProtKB-UniRule"/>
</dbReference>
<keyword evidence="15" id="KW-1185">Reference proteome</keyword>
<dbReference type="HAMAP" id="MF_00051">
    <property type="entry name" value="SHMT"/>
    <property type="match status" value="1"/>
</dbReference>
<evidence type="ECO:0000256" key="8">
    <source>
        <dbReference type="ARBA" id="ARBA00022898"/>
    </source>
</evidence>
<dbReference type="PIRSF" id="PIRSF000412">
    <property type="entry name" value="SHMT"/>
    <property type="match status" value="1"/>
</dbReference>
<dbReference type="Proteomes" id="UP000645217">
    <property type="component" value="Unassembled WGS sequence"/>
</dbReference>
<feature type="domain" description="Serine hydroxymethyltransferase-like" evidence="13">
    <location>
        <begin position="54"/>
        <end position="428"/>
    </location>
</feature>
<comment type="pathway">
    <text evidence="10">One-carbon metabolism; tetrahydrofolate interconversion.</text>
</comment>
<evidence type="ECO:0000256" key="1">
    <source>
        <dbReference type="ARBA" id="ARBA00001933"/>
    </source>
</evidence>
<comment type="pathway">
    <text evidence="10">Amino-acid biosynthesis; glycine biosynthesis; glycine from L-serine: step 1/1.</text>
</comment>
<dbReference type="FunFam" id="3.40.640.10:FF:000001">
    <property type="entry name" value="Serine hydroxymethyltransferase"/>
    <property type="match status" value="1"/>
</dbReference>
<dbReference type="InterPro" id="IPR049943">
    <property type="entry name" value="Ser_HO-MeTrfase-like"/>
</dbReference>
<evidence type="ECO:0000256" key="9">
    <source>
        <dbReference type="ARBA" id="ARBA00054606"/>
    </source>
</evidence>
<dbReference type="NCBIfam" id="NF000586">
    <property type="entry name" value="PRK00011.1"/>
    <property type="match status" value="1"/>
</dbReference>
<evidence type="ECO:0000256" key="12">
    <source>
        <dbReference type="SAM" id="MobiDB-lite"/>
    </source>
</evidence>
<dbReference type="GO" id="GO:0005829">
    <property type="term" value="C:cytosol"/>
    <property type="evidence" value="ECO:0007669"/>
    <property type="project" value="TreeGrafter"/>
</dbReference>
<evidence type="ECO:0000313" key="15">
    <source>
        <dbReference type="Proteomes" id="UP000645217"/>
    </source>
</evidence>
<feature type="modified residue" description="N6-(pyridoxal phosphate)lysine" evidence="10 11">
    <location>
        <position position="275"/>
    </location>
</feature>
<dbReference type="InterPro" id="IPR039429">
    <property type="entry name" value="SHMT-like_dom"/>
</dbReference>
<dbReference type="GO" id="GO:0019264">
    <property type="term" value="P:glycine biosynthetic process from serine"/>
    <property type="evidence" value="ECO:0007669"/>
    <property type="project" value="UniProtKB-UniRule"/>
</dbReference>
<keyword evidence="5 10" id="KW-0963">Cytoplasm</keyword>
<evidence type="ECO:0000256" key="6">
    <source>
        <dbReference type="ARBA" id="ARBA00022563"/>
    </source>
</evidence>
<comment type="cofactor">
    <cofactor evidence="1 10 11">
        <name>pyridoxal 5'-phosphate</name>
        <dbReference type="ChEBI" id="CHEBI:597326"/>
    </cofactor>
</comment>
<evidence type="ECO:0000256" key="4">
    <source>
        <dbReference type="ARBA" id="ARBA00011738"/>
    </source>
</evidence>
<feature type="region of interest" description="Disordered" evidence="12">
    <location>
        <begin position="1"/>
        <end position="43"/>
    </location>
</feature>
<organism evidence="14 15">
    <name type="scientific">Sphaerisporangium melleum</name>
    <dbReference type="NCBI Taxonomy" id="321316"/>
    <lineage>
        <taxon>Bacteria</taxon>
        <taxon>Bacillati</taxon>
        <taxon>Actinomycetota</taxon>
        <taxon>Actinomycetes</taxon>
        <taxon>Streptosporangiales</taxon>
        <taxon>Streptosporangiaceae</taxon>
        <taxon>Sphaerisporangium</taxon>
    </lineage>
</organism>
<gene>
    <name evidence="10 14" type="primary">glyA</name>
    <name evidence="14" type="ORF">GCM10007964_30520</name>
</gene>
<dbReference type="AlphaFoldDB" id="A0A917R384"/>
<evidence type="ECO:0000256" key="5">
    <source>
        <dbReference type="ARBA" id="ARBA00022490"/>
    </source>
</evidence>
<dbReference type="SUPFAM" id="SSF53383">
    <property type="entry name" value="PLP-dependent transferases"/>
    <property type="match status" value="1"/>
</dbReference>
<evidence type="ECO:0000256" key="7">
    <source>
        <dbReference type="ARBA" id="ARBA00022679"/>
    </source>
</evidence>
<comment type="similarity">
    <text evidence="3 10">Belongs to the SHMT family.</text>
</comment>
<keyword evidence="8 10" id="KW-0663">Pyridoxal phosphate</keyword>
<feature type="binding site" evidence="10">
    <location>
        <begin position="170"/>
        <end position="172"/>
    </location>
    <ligand>
        <name>(6S)-5,6,7,8-tetrahydrofolate</name>
        <dbReference type="ChEBI" id="CHEBI:57453"/>
    </ligand>
</feature>
<dbReference type="EMBL" id="BMNT01000015">
    <property type="protein sequence ID" value="GGK85848.1"/>
    <property type="molecule type" value="Genomic_DNA"/>
</dbReference>
<comment type="catalytic activity">
    <reaction evidence="10">
        <text>(6R)-5,10-methylene-5,6,7,8-tetrahydrofolate + glycine + H2O = (6S)-5,6,7,8-tetrahydrofolate + L-serine</text>
        <dbReference type="Rhea" id="RHEA:15481"/>
        <dbReference type="ChEBI" id="CHEBI:15377"/>
        <dbReference type="ChEBI" id="CHEBI:15636"/>
        <dbReference type="ChEBI" id="CHEBI:33384"/>
        <dbReference type="ChEBI" id="CHEBI:57305"/>
        <dbReference type="ChEBI" id="CHEBI:57453"/>
        <dbReference type="EC" id="2.1.2.1"/>
    </reaction>
</comment>
<dbReference type="InterPro" id="IPR015424">
    <property type="entry name" value="PyrdxlP-dep_Trfase"/>
</dbReference>
<reference evidence="14" key="1">
    <citation type="journal article" date="2014" name="Int. J. Syst. Evol. Microbiol.">
        <title>Complete genome sequence of Corynebacterium casei LMG S-19264T (=DSM 44701T), isolated from a smear-ripened cheese.</title>
        <authorList>
            <consortium name="US DOE Joint Genome Institute (JGI-PGF)"/>
            <person name="Walter F."/>
            <person name="Albersmeier A."/>
            <person name="Kalinowski J."/>
            <person name="Ruckert C."/>
        </authorList>
    </citation>
    <scope>NUCLEOTIDE SEQUENCE</scope>
    <source>
        <strain evidence="14">JCM 13064</strain>
    </source>
</reference>
<dbReference type="GO" id="GO:0035999">
    <property type="term" value="P:tetrahydrofolate interconversion"/>
    <property type="evidence" value="ECO:0007669"/>
    <property type="project" value="UniProtKB-UniRule"/>
</dbReference>
<dbReference type="InterPro" id="IPR001085">
    <property type="entry name" value="Ser_HO-MeTrfase"/>
</dbReference>
<evidence type="ECO:0000256" key="3">
    <source>
        <dbReference type="ARBA" id="ARBA00006376"/>
    </source>
</evidence>
<dbReference type="PANTHER" id="PTHR11680:SF35">
    <property type="entry name" value="SERINE HYDROXYMETHYLTRANSFERASE 1"/>
    <property type="match status" value="1"/>
</dbReference>
<proteinExistence type="inferred from homology"/>
<feature type="site" description="Plays an important role in substrate specificity" evidence="10">
    <location>
        <position position="274"/>
    </location>
</feature>
<comment type="subunit">
    <text evidence="4 10">Homodimer.</text>
</comment>
<dbReference type="GO" id="GO:0042803">
    <property type="term" value="F:protein homodimerization activity"/>
    <property type="evidence" value="ECO:0007669"/>
    <property type="project" value="UniProtKB-ARBA"/>
</dbReference>
<dbReference type="EC" id="2.1.2.1" evidence="10"/>
<name>A0A917R384_9ACTN</name>
<protein>
    <recommendedName>
        <fullName evidence="10">Serine hydroxymethyltransferase</fullName>
        <shortName evidence="10">SHMT</shortName>
        <shortName evidence="10">Serine methylase</shortName>
        <ecNumber evidence="10">2.1.2.1</ecNumber>
    </recommendedName>
</protein>
<dbReference type="InterPro" id="IPR015421">
    <property type="entry name" value="PyrdxlP-dep_Trfase_major"/>
</dbReference>
<evidence type="ECO:0000313" key="14">
    <source>
        <dbReference type="EMBL" id="GGK85848.1"/>
    </source>
</evidence>
<dbReference type="InterPro" id="IPR015422">
    <property type="entry name" value="PyrdxlP-dep_Trfase_small"/>
</dbReference>
<comment type="function">
    <text evidence="9">Catalyzes the reversible interconversion of serine and glycine with tetrahydrofolate (THF) serving as the one-carbon carrier. This reaction serves as the major source of one-carbon groups required for the biosynthesis of purines, thymidylate, methionine, and other important biomolecules. Also exhibits THF-independent aldolase activity toward beta-hydroxyamino acids, producing glycine and aldehydes, via a retro-aldol mechanism. Thus, is able to catalyze the cleavage of L-allo-threonine.</text>
</comment>
<evidence type="ECO:0000259" key="13">
    <source>
        <dbReference type="Pfam" id="PF00464"/>
    </source>
</evidence>
<keyword evidence="10" id="KW-0028">Amino-acid biosynthesis</keyword>
<accession>A0A917R384</accession>
<dbReference type="PANTHER" id="PTHR11680">
    <property type="entry name" value="SERINE HYDROXYMETHYLTRANSFERASE"/>
    <property type="match status" value="1"/>
</dbReference>